<evidence type="ECO:0000259" key="1">
    <source>
        <dbReference type="Pfam" id="PF18138"/>
    </source>
</evidence>
<keyword evidence="3" id="KW-1185">Reference proteome</keyword>
<proteinExistence type="predicted"/>
<name>A0A6L8KFT1_9BURK</name>
<dbReference type="InterPro" id="IPR041162">
    <property type="entry name" value="Bact_HORMA_1"/>
</dbReference>
<gene>
    <name evidence="2" type="ORF">GTP46_27075</name>
</gene>
<protein>
    <recommendedName>
        <fullName evidence="1">Bacterial HORMA domain-containing protein</fullName>
    </recommendedName>
</protein>
<accession>A0A6L8KFT1</accession>
<organism evidence="2 3">
    <name type="scientific">Duganella flavida</name>
    <dbReference type="NCBI Taxonomy" id="2692175"/>
    <lineage>
        <taxon>Bacteria</taxon>
        <taxon>Pseudomonadati</taxon>
        <taxon>Pseudomonadota</taxon>
        <taxon>Betaproteobacteria</taxon>
        <taxon>Burkholderiales</taxon>
        <taxon>Oxalobacteraceae</taxon>
        <taxon>Telluria group</taxon>
        <taxon>Duganella</taxon>
    </lineage>
</organism>
<dbReference type="Pfam" id="PF18138">
    <property type="entry name" value="bacHORMA_1"/>
    <property type="match status" value="1"/>
</dbReference>
<sequence>MSTTYTSTSTSTYSVVDVENVVRRFSADIVMIASSSGALTEAKARDYAKDIETLAKNGYLSAVDVTLLKDGIELKAVRYDVSTDAGSLSSSRPGGVLWPREPSGWVRVTIWYTAAYDDAAREKMKGKLQIGWSASTADTSHSGLQQQGSRDYASGGFGMQRKDFTV</sequence>
<dbReference type="Proteomes" id="UP000479335">
    <property type="component" value="Unassembled WGS sequence"/>
</dbReference>
<evidence type="ECO:0000313" key="2">
    <source>
        <dbReference type="EMBL" id="MYM26299.1"/>
    </source>
</evidence>
<evidence type="ECO:0000313" key="3">
    <source>
        <dbReference type="Proteomes" id="UP000479335"/>
    </source>
</evidence>
<dbReference type="EMBL" id="WWCN01000024">
    <property type="protein sequence ID" value="MYM26299.1"/>
    <property type="molecule type" value="Genomic_DNA"/>
</dbReference>
<dbReference type="AlphaFoldDB" id="A0A6L8KFT1"/>
<dbReference type="RefSeq" id="WP_161009733.1">
    <property type="nucleotide sequence ID" value="NZ_WWCN01000024.1"/>
</dbReference>
<comment type="caution">
    <text evidence="2">The sequence shown here is derived from an EMBL/GenBank/DDBJ whole genome shotgun (WGS) entry which is preliminary data.</text>
</comment>
<reference evidence="2 3" key="1">
    <citation type="submission" date="2019-12" db="EMBL/GenBank/DDBJ databases">
        <title>Novel species isolated from a subtropical stream in China.</title>
        <authorList>
            <person name="Lu H."/>
        </authorList>
    </citation>
    <scope>NUCLEOTIDE SEQUENCE [LARGE SCALE GENOMIC DNA]</scope>
    <source>
        <strain evidence="2 3">FT135W</strain>
    </source>
</reference>
<feature type="domain" description="Bacterial HORMA" evidence="1">
    <location>
        <begin position="4"/>
        <end position="164"/>
    </location>
</feature>